<dbReference type="Gene3D" id="2.40.50.140">
    <property type="entry name" value="Nucleic acid-binding proteins"/>
    <property type="match status" value="1"/>
</dbReference>
<evidence type="ECO:0000256" key="9">
    <source>
        <dbReference type="ARBA" id="ARBA00023172"/>
    </source>
</evidence>
<dbReference type="GO" id="GO:0043138">
    <property type="term" value="F:3'-5' DNA helicase activity"/>
    <property type="evidence" value="ECO:0007669"/>
    <property type="project" value="UniProtKB-EC"/>
</dbReference>
<dbReference type="NCBIfam" id="NF008165">
    <property type="entry name" value="PRK10917.1-3"/>
    <property type="match status" value="1"/>
</dbReference>
<evidence type="ECO:0000256" key="2">
    <source>
        <dbReference type="ARBA" id="ARBA00017846"/>
    </source>
</evidence>
<dbReference type="InterPro" id="IPR001650">
    <property type="entry name" value="Helicase_C-like"/>
</dbReference>
<dbReference type="Proteomes" id="UP001179121">
    <property type="component" value="Chromosome"/>
</dbReference>
<dbReference type="RefSeq" id="WP_289268261.1">
    <property type="nucleotide sequence ID" value="NZ_OX365700.1"/>
</dbReference>
<keyword evidence="11" id="KW-0413">Isomerase</keyword>
<protein>
    <recommendedName>
        <fullName evidence="2 15">ATP-dependent DNA helicase RecG</fullName>
        <ecNumber evidence="13 15">5.6.2.4</ecNumber>
    </recommendedName>
</protein>
<evidence type="ECO:0000256" key="16">
    <source>
        <dbReference type="SAM" id="MobiDB-lite"/>
    </source>
</evidence>
<organism evidence="19 20">
    <name type="scientific">Nitrospira tepida</name>
    <dbReference type="NCBI Taxonomy" id="2973512"/>
    <lineage>
        <taxon>Bacteria</taxon>
        <taxon>Pseudomonadati</taxon>
        <taxon>Nitrospirota</taxon>
        <taxon>Nitrospiria</taxon>
        <taxon>Nitrospirales</taxon>
        <taxon>Nitrospiraceae</taxon>
        <taxon>Nitrospira</taxon>
    </lineage>
</organism>
<dbReference type="NCBIfam" id="NF008168">
    <property type="entry name" value="PRK10917.2-2"/>
    <property type="match status" value="1"/>
</dbReference>
<evidence type="ECO:0000256" key="4">
    <source>
        <dbReference type="ARBA" id="ARBA00022763"/>
    </source>
</evidence>
<evidence type="ECO:0000256" key="14">
    <source>
        <dbReference type="ARBA" id="ARBA00048988"/>
    </source>
</evidence>
<evidence type="ECO:0000259" key="17">
    <source>
        <dbReference type="PROSITE" id="PS51192"/>
    </source>
</evidence>
<keyword evidence="9 15" id="KW-0233">DNA recombination</keyword>
<dbReference type="InterPro" id="IPR033454">
    <property type="entry name" value="RecG_wedge"/>
</dbReference>
<dbReference type="GO" id="GO:0005524">
    <property type="term" value="F:ATP binding"/>
    <property type="evidence" value="ECO:0007669"/>
    <property type="project" value="UniProtKB-KW"/>
</dbReference>
<keyword evidence="20" id="KW-1185">Reference proteome</keyword>
<evidence type="ECO:0000259" key="18">
    <source>
        <dbReference type="PROSITE" id="PS51194"/>
    </source>
</evidence>
<dbReference type="SMART" id="SM00490">
    <property type="entry name" value="HELICc"/>
    <property type="match status" value="1"/>
</dbReference>
<dbReference type="GO" id="GO:0003677">
    <property type="term" value="F:DNA binding"/>
    <property type="evidence" value="ECO:0007669"/>
    <property type="project" value="UniProtKB-KW"/>
</dbReference>
<dbReference type="NCBIfam" id="TIGR00643">
    <property type="entry name" value="recG"/>
    <property type="match status" value="1"/>
</dbReference>
<reference evidence="19" key="1">
    <citation type="submission" date="2022-10" db="EMBL/GenBank/DDBJ databases">
        <authorList>
            <person name="Koch H."/>
        </authorList>
    </citation>
    <scope>NUCLEOTIDE SEQUENCE</scope>
    <source>
        <strain evidence="19">DNF</strain>
    </source>
</reference>
<gene>
    <name evidence="19" type="ORF">DNFV4_01756</name>
</gene>
<dbReference type="GO" id="GO:0016787">
    <property type="term" value="F:hydrolase activity"/>
    <property type="evidence" value="ECO:0007669"/>
    <property type="project" value="UniProtKB-KW"/>
</dbReference>
<dbReference type="KEGG" id="nti:DNFV4_01756"/>
<dbReference type="CDD" id="cd04488">
    <property type="entry name" value="RecG_wedge_OBF"/>
    <property type="match status" value="1"/>
</dbReference>
<dbReference type="InterPro" id="IPR014001">
    <property type="entry name" value="Helicase_ATP-bd"/>
</dbReference>
<dbReference type="GO" id="GO:0006310">
    <property type="term" value="P:DNA recombination"/>
    <property type="evidence" value="ECO:0007669"/>
    <property type="project" value="UniProtKB-UniRule"/>
</dbReference>
<dbReference type="EC" id="5.6.2.4" evidence="13 15"/>
<keyword evidence="6 15" id="KW-0347">Helicase</keyword>
<dbReference type="CDD" id="cd17992">
    <property type="entry name" value="DEXHc_RecG"/>
    <property type="match status" value="1"/>
</dbReference>
<feature type="region of interest" description="Disordered" evidence="16">
    <location>
        <begin position="105"/>
        <end position="128"/>
    </location>
</feature>
<evidence type="ECO:0000256" key="13">
    <source>
        <dbReference type="ARBA" id="ARBA00034808"/>
    </source>
</evidence>
<comment type="catalytic activity">
    <reaction evidence="12 15">
        <text>Couples ATP hydrolysis with the unwinding of duplex DNA by translocating in the 3'-5' direction.</text>
        <dbReference type="EC" id="5.6.2.4"/>
    </reaction>
</comment>
<dbReference type="InterPro" id="IPR045562">
    <property type="entry name" value="RecG_dom3_C"/>
</dbReference>
<dbReference type="AlphaFoldDB" id="A0AA86MYE4"/>
<evidence type="ECO:0000256" key="6">
    <source>
        <dbReference type="ARBA" id="ARBA00022806"/>
    </source>
</evidence>
<keyword evidence="4 15" id="KW-0227">DNA damage</keyword>
<dbReference type="InterPro" id="IPR047112">
    <property type="entry name" value="RecG/Mfd"/>
</dbReference>
<evidence type="ECO:0000256" key="12">
    <source>
        <dbReference type="ARBA" id="ARBA00034617"/>
    </source>
</evidence>
<dbReference type="EMBL" id="OX365700">
    <property type="protein sequence ID" value="CAI4031332.1"/>
    <property type="molecule type" value="Genomic_DNA"/>
</dbReference>
<evidence type="ECO:0000313" key="20">
    <source>
        <dbReference type="Proteomes" id="UP001179121"/>
    </source>
</evidence>
<dbReference type="InterPro" id="IPR012340">
    <property type="entry name" value="NA-bd_OB-fold"/>
</dbReference>
<comment type="similarity">
    <text evidence="1 15">Belongs to the helicase family. RecG subfamily.</text>
</comment>
<evidence type="ECO:0000256" key="3">
    <source>
        <dbReference type="ARBA" id="ARBA00022741"/>
    </source>
</evidence>
<dbReference type="Gene3D" id="3.40.50.300">
    <property type="entry name" value="P-loop containing nucleotide triphosphate hydrolases"/>
    <property type="match status" value="2"/>
</dbReference>
<evidence type="ECO:0000256" key="7">
    <source>
        <dbReference type="ARBA" id="ARBA00022840"/>
    </source>
</evidence>
<evidence type="ECO:0000256" key="8">
    <source>
        <dbReference type="ARBA" id="ARBA00023125"/>
    </source>
</evidence>
<dbReference type="GO" id="GO:0006281">
    <property type="term" value="P:DNA repair"/>
    <property type="evidence" value="ECO:0007669"/>
    <property type="project" value="UniProtKB-UniRule"/>
</dbReference>
<dbReference type="Pfam" id="PF00270">
    <property type="entry name" value="DEAD"/>
    <property type="match status" value="1"/>
</dbReference>
<dbReference type="PROSITE" id="PS51194">
    <property type="entry name" value="HELICASE_CTER"/>
    <property type="match status" value="1"/>
</dbReference>
<accession>A0AA86MYE4</accession>
<proteinExistence type="inferred from homology"/>
<feature type="compositionally biased region" description="Low complexity" evidence="16">
    <location>
        <begin position="111"/>
        <end position="123"/>
    </location>
</feature>
<evidence type="ECO:0000313" key="19">
    <source>
        <dbReference type="EMBL" id="CAI4031332.1"/>
    </source>
</evidence>
<evidence type="ECO:0000256" key="11">
    <source>
        <dbReference type="ARBA" id="ARBA00023235"/>
    </source>
</evidence>
<dbReference type="PANTHER" id="PTHR47964:SF1">
    <property type="entry name" value="ATP-DEPENDENT DNA HELICASE HOMOLOG RECG, CHLOROPLASTIC"/>
    <property type="match status" value="1"/>
</dbReference>
<dbReference type="Pfam" id="PF17191">
    <property type="entry name" value="RecG_wedge"/>
    <property type="match status" value="1"/>
</dbReference>
<dbReference type="Pfam" id="PF19833">
    <property type="entry name" value="RecG_dom3_C"/>
    <property type="match status" value="1"/>
</dbReference>
<dbReference type="Pfam" id="PF00271">
    <property type="entry name" value="Helicase_C"/>
    <property type="match status" value="1"/>
</dbReference>
<keyword evidence="5 15" id="KW-0378">Hydrolase</keyword>
<dbReference type="PROSITE" id="PS51192">
    <property type="entry name" value="HELICASE_ATP_BIND_1"/>
    <property type="match status" value="1"/>
</dbReference>
<dbReference type="SUPFAM" id="SSF52540">
    <property type="entry name" value="P-loop containing nucleoside triphosphate hydrolases"/>
    <property type="match status" value="2"/>
</dbReference>
<dbReference type="SMART" id="SM00487">
    <property type="entry name" value="DEXDc"/>
    <property type="match status" value="1"/>
</dbReference>
<keyword evidence="7 15" id="KW-0067">ATP-binding</keyword>
<name>A0AA86MYE4_9BACT</name>
<sequence>MQPPTAPASATEFKDILQRLSRPIEFAARDNYAHVHGVKSLGPFVCEQVLQALARGPHAVPVEINLLVLRQLFQDFDQTSDAEERKRRVQRARMLLRQLASERVEVAQGGTASPPTTRPTSSTKPVGDRRPLWERAVQFLKGVGPKRAALLARLGIVTVEDLLWSLPWRYEDRSRLTRINRLTPGSRGIICGTVWRTHLKKIPQRRLSILEVTVEDATGRLLALFFNQPYLEEQLAVGTPVLLLGRVVMGRSGWMDLRMEVEEYERIDSVNPAASVNSTSPRTLHIGRIVPIYHETRGWTSRQMRVLIDHVLHDSLADVVNILPHSIEARQKLMAMPDALRWAHRPVEPVRLEELDRGVSPAHRRLAFEELFLLELALADRHRGVQREQKLLRSQAAPAMVQRLRSILPFRLTVAQERVIRDIFEDMASPHPMNRLLQGDVGSGKTVVALHALVAACASGHQAALMVPTELLAEQHYLNLTGLLDRLGLSCVLLCGKERGKLRKERLEQIADGRAQVVIGTHALVQSTVRFARLGLVVIDEQHRFGVMQRKTLTEKGYQPDVLVLTATPIPRTLAMTVYGDLDVSVIDSLPPGRKPIRTLAFHQSQRRRAYQVVRDEIRAGRQAYVVYPLVEESEKVDLEAAMQAAERLQQEEFADYHVGLVHGRLKTEERTATMSAFKAGRIQVLVATTVIEVGVDVPNASVMVIEHAERFGLAQLHQLRGRVGRGAQQSYCLLLSGAAGSHMGSRGAAGQPHDQVSPARQRLDALLRSTDGFVIAEEDLRIRGPGELFGTRQWGLPDFRVANLIRDAALLEQARKEAFALLEQDPGLSTPEHQPLRNAMLRRWQAKLALGDVG</sequence>
<evidence type="ECO:0000256" key="5">
    <source>
        <dbReference type="ARBA" id="ARBA00022801"/>
    </source>
</evidence>
<evidence type="ECO:0000256" key="1">
    <source>
        <dbReference type="ARBA" id="ARBA00007504"/>
    </source>
</evidence>
<keyword evidence="8" id="KW-0238">DNA-binding</keyword>
<comment type="function">
    <text evidence="15">Plays a critical role in recombination and DNA repair. Helps process Holliday junction intermediates to mature products by catalyzing branch migration. Has replication fork regression activity, unwinds stalled or blocked replication forks to make a HJ that can be resolved. Has a DNA unwinding activity characteristic of a DNA helicase with 3'-5' polarity.</text>
</comment>
<comment type="catalytic activity">
    <reaction evidence="14 15">
        <text>ATP + H2O = ADP + phosphate + H(+)</text>
        <dbReference type="Rhea" id="RHEA:13065"/>
        <dbReference type="ChEBI" id="CHEBI:15377"/>
        <dbReference type="ChEBI" id="CHEBI:15378"/>
        <dbReference type="ChEBI" id="CHEBI:30616"/>
        <dbReference type="ChEBI" id="CHEBI:43474"/>
        <dbReference type="ChEBI" id="CHEBI:456216"/>
        <dbReference type="EC" id="5.6.2.4"/>
    </reaction>
</comment>
<keyword evidence="10 15" id="KW-0234">DNA repair</keyword>
<dbReference type="InterPro" id="IPR011545">
    <property type="entry name" value="DEAD/DEAH_box_helicase_dom"/>
</dbReference>
<dbReference type="PANTHER" id="PTHR47964">
    <property type="entry name" value="ATP-DEPENDENT DNA HELICASE HOMOLOG RECG, CHLOROPLASTIC"/>
    <property type="match status" value="1"/>
</dbReference>
<feature type="domain" description="Helicase ATP-binding" evidence="17">
    <location>
        <begin position="426"/>
        <end position="587"/>
    </location>
</feature>
<dbReference type="InterPro" id="IPR004609">
    <property type="entry name" value="ATP-dep_DNA_helicase_RecG"/>
</dbReference>
<evidence type="ECO:0000256" key="10">
    <source>
        <dbReference type="ARBA" id="ARBA00023204"/>
    </source>
</evidence>
<dbReference type="SUPFAM" id="SSF50249">
    <property type="entry name" value="Nucleic acid-binding proteins"/>
    <property type="match status" value="1"/>
</dbReference>
<evidence type="ECO:0000256" key="15">
    <source>
        <dbReference type="RuleBase" id="RU363016"/>
    </source>
</evidence>
<dbReference type="InterPro" id="IPR027417">
    <property type="entry name" value="P-loop_NTPase"/>
</dbReference>
<feature type="domain" description="Helicase C-terminal" evidence="18">
    <location>
        <begin position="606"/>
        <end position="782"/>
    </location>
</feature>
<keyword evidence="3 15" id="KW-0547">Nucleotide-binding</keyword>